<accession>A0A0E9P7Q0</accession>
<organism evidence="1">
    <name type="scientific">Anguilla anguilla</name>
    <name type="common">European freshwater eel</name>
    <name type="synonym">Muraena anguilla</name>
    <dbReference type="NCBI Taxonomy" id="7936"/>
    <lineage>
        <taxon>Eukaryota</taxon>
        <taxon>Metazoa</taxon>
        <taxon>Chordata</taxon>
        <taxon>Craniata</taxon>
        <taxon>Vertebrata</taxon>
        <taxon>Euteleostomi</taxon>
        <taxon>Actinopterygii</taxon>
        <taxon>Neopterygii</taxon>
        <taxon>Teleostei</taxon>
        <taxon>Anguilliformes</taxon>
        <taxon>Anguillidae</taxon>
        <taxon>Anguilla</taxon>
    </lineage>
</organism>
<protein>
    <submittedName>
        <fullName evidence="1">Uncharacterized protein</fullName>
    </submittedName>
</protein>
<proteinExistence type="predicted"/>
<dbReference type="EMBL" id="GBXM01108270">
    <property type="protein sequence ID" value="JAH00307.1"/>
    <property type="molecule type" value="Transcribed_RNA"/>
</dbReference>
<name>A0A0E9P7Q0_ANGAN</name>
<evidence type="ECO:0000313" key="1">
    <source>
        <dbReference type="EMBL" id="JAH00307.1"/>
    </source>
</evidence>
<reference evidence="1" key="1">
    <citation type="submission" date="2014-11" db="EMBL/GenBank/DDBJ databases">
        <authorList>
            <person name="Amaro Gonzalez C."/>
        </authorList>
    </citation>
    <scope>NUCLEOTIDE SEQUENCE</scope>
</reference>
<reference evidence="1" key="2">
    <citation type="journal article" date="2015" name="Fish Shellfish Immunol.">
        <title>Early steps in the European eel (Anguilla anguilla)-Vibrio vulnificus interaction in the gills: Role of the RtxA13 toxin.</title>
        <authorList>
            <person name="Callol A."/>
            <person name="Pajuelo D."/>
            <person name="Ebbesson L."/>
            <person name="Teles M."/>
            <person name="MacKenzie S."/>
            <person name="Amaro C."/>
        </authorList>
    </citation>
    <scope>NUCLEOTIDE SEQUENCE</scope>
</reference>
<dbReference type="AlphaFoldDB" id="A0A0E9P7Q0"/>
<sequence>MFTLPCLVSVKKTPFALVCYEKNSLANVSPTKQCTIVQWKIHCWHCSST</sequence>